<dbReference type="Proteomes" id="UP000078348">
    <property type="component" value="Unassembled WGS sequence"/>
</dbReference>
<protein>
    <submittedName>
        <fullName evidence="7">Heat shock protein</fullName>
    </submittedName>
</protein>
<keyword evidence="2 4" id="KW-0547">Nucleotide-binding</keyword>
<dbReference type="Gene3D" id="3.90.640.10">
    <property type="entry name" value="Actin, Chain A, domain 4"/>
    <property type="match status" value="1"/>
</dbReference>
<dbReference type="EMBL" id="LXWW01000245">
    <property type="protein sequence ID" value="OAO14412.1"/>
    <property type="molecule type" value="Genomic_DNA"/>
</dbReference>
<dbReference type="SUPFAM" id="SSF53067">
    <property type="entry name" value="Actin-like ATPase domain"/>
    <property type="match status" value="2"/>
</dbReference>
<gene>
    <name evidence="7" type="ORF">AV274_3897</name>
</gene>
<evidence type="ECO:0000313" key="8">
    <source>
        <dbReference type="Proteomes" id="UP000078348"/>
    </source>
</evidence>
<dbReference type="Pfam" id="PF00012">
    <property type="entry name" value="HSP70"/>
    <property type="match status" value="1"/>
</dbReference>
<sequence length="665" mass="73518">MVFGTAAERKKGVPNCLYEFKRILGLNYNNPLTQLYKEGWPFKVEDVDGDDIPRFIVDLTTGRAEFTAGDMYAVFIGYFKELAERKAGHEITHVVLTVPAHFNDIQRLQVKEAAESCGLTVIQLMNEPTAAVLAYSVDNDINHQKVLVYDLGGGTFDVTVMNIDNKYEVLSSTGDIHLDAIREQMGADYQINEKQKKKLMKCAEKAKCELSTTMINADVDVSEIVDGTCFVNISLAMFQKAIEPELQRALSTVTEALEAAKLGKEDINSVILIGGSSYIPRIKSDMEAFFPNAKLLESINRHTAVAQGALYYAAIKTGTVTSAKLFPEMVSEEVAAGYVHNLEDQASVTTDPLDTDIFISIGLVADHYVLEQANDSVYILITAGRPFGAKKELQLETMTDYQEEISIRIAQGNNPHFSQNKYYCHLSIKDIPALPKGEVKVTLSMKVNESGYVNFSAITDEGQPAEIEMKNPLLKSAETIKRNLEKIKKLLEENKIKAALRGYNKELEKAKKSLEKQGGVMPAWLEEEREWAQQPHSVEEYKARCESLVERMKNLPPVTTPTSIPLPPPLYGDIPPLPLGGDIPQDPFFPPPPPAPVNTPLDPIPQDPFFPPPPPTPENTPLDPTPLDNPIPPPPPPPAPSARILDIPFPHSDTSMIPPPPPPMI</sequence>
<evidence type="ECO:0000256" key="4">
    <source>
        <dbReference type="RuleBase" id="RU003322"/>
    </source>
</evidence>
<dbReference type="AlphaFoldDB" id="A0A196SE47"/>
<dbReference type="PANTHER" id="PTHR19375">
    <property type="entry name" value="HEAT SHOCK PROTEIN 70KDA"/>
    <property type="match status" value="1"/>
</dbReference>
<feature type="region of interest" description="Disordered" evidence="6">
    <location>
        <begin position="555"/>
        <end position="665"/>
    </location>
</feature>
<proteinExistence type="inferred from homology"/>
<dbReference type="FunFam" id="3.30.420.40:FF:000028">
    <property type="entry name" value="heat shock 70 kDa protein-like"/>
    <property type="match status" value="1"/>
</dbReference>
<dbReference type="InterPro" id="IPR043129">
    <property type="entry name" value="ATPase_NBD"/>
</dbReference>
<evidence type="ECO:0000256" key="3">
    <source>
        <dbReference type="ARBA" id="ARBA00022840"/>
    </source>
</evidence>
<dbReference type="GO" id="GO:0140662">
    <property type="term" value="F:ATP-dependent protein folding chaperone"/>
    <property type="evidence" value="ECO:0007669"/>
    <property type="project" value="InterPro"/>
</dbReference>
<keyword evidence="8" id="KW-1185">Reference proteome</keyword>
<dbReference type="PRINTS" id="PR00301">
    <property type="entry name" value="HEATSHOCK70"/>
</dbReference>
<evidence type="ECO:0000256" key="5">
    <source>
        <dbReference type="SAM" id="Coils"/>
    </source>
</evidence>
<dbReference type="PROSITE" id="PS00329">
    <property type="entry name" value="HSP70_2"/>
    <property type="match status" value="1"/>
</dbReference>
<dbReference type="PROSITE" id="PS01036">
    <property type="entry name" value="HSP70_3"/>
    <property type="match status" value="1"/>
</dbReference>
<dbReference type="InterPro" id="IPR018181">
    <property type="entry name" value="Heat_shock_70_CS"/>
</dbReference>
<dbReference type="STRING" id="478820.A0A196SE47"/>
<dbReference type="Gene3D" id="3.30.420.40">
    <property type="match status" value="2"/>
</dbReference>
<keyword evidence="3 4" id="KW-0067">ATP-binding</keyword>
<dbReference type="SUPFAM" id="SSF100920">
    <property type="entry name" value="Heat shock protein 70kD (HSP70), peptide-binding domain"/>
    <property type="match status" value="1"/>
</dbReference>
<reference evidence="7 8" key="1">
    <citation type="submission" date="2016-05" db="EMBL/GenBank/DDBJ databases">
        <title>Nuclear genome of Blastocystis sp. subtype 1 NandII.</title>
        <authorList>
            <person name="Gentekaki E."/>
            <person name="Curtis B."/>
            <person name="Stairs C."/>
            <person name="Eme L."/>
            <person name="Herman E."/>
            <person name="Klimes V."/>
            <person name="Arias M.C."/>
            <person name="Elias M."/>
            <person name="Hilliou F."/>
            <person name="Klute M."/>
            <person name="Malik S.-B."/>
            <person name="Pightling A."/>
            <person name="Rachubinski R."/>
            <person name="Salas D."/>
            <person name="Schlacht A."/>
            <person name="Suga H."/>
            <person name="Archibald J."/>
            <person name="Ball S.G."/>
            <person name="Clark G."/>
            <person name="Dacks J."/>
            <person name="Van Der Giezen M."/>
            <person name="Tsaousis A."/>
            <person name="Roger A."/>
        </authorList>
    </citation>
    <scope>NUCLEOTIDE SEQUENCE [LARGE SCALE GENOMIC DNA]</scope>
    <source>
        <strain evidence="8">ATCC 50177 / NandII</strain>
    </source>
</reference>
<dbReference type="InterPro" id="IPR013126">
    <property type="entry name" value="Hsp_70_fam"/>
</dbReference>
<evidence type="ECO:0000256" key="6">
    <source>
        <dbReference type="SAM" id="MobiDB-lite"/>
    </source>
</evidence>
<keyword evidence="5" id="KW-0175">Coiled coil</keyword>
<comment type="similarity">
    <text evidence="1 4">Belongs to the heat shock protein 70 family.</text>
</comment>
<accession>A0A196SE47</accession>
<dbReference type="GO" id="GO:0005524">
    <property type="term" value="F:ATP binding"/>
    <property type="evidence" value="ECO:0007669"/>
    <property type="project" value="UniProtKB-KW"/>
</dbReference>
<feature type="compositionally biased region" description="Pro residues" evidence="6">
    <location>
        <begin position="564"/>
        <end position="578"/>
    </location>
</feature>
<dbReference type="InterPro" id="IPR029047">
    <property type="entry name" value="HSP70_peptide-bd_sf"/>
</dbReference>
<feature type="coiled-coil region" evidence="5">
    <location>
        <begin position="474"/>
        <end position="517"/>
    </location>
</feature>
<keyword evidence="7" id="KW-0346">Stress response</keyword>
<comment type="caution">
    <text evidence="7">The sequence shown here is derived from an EMBL/GenBank/DDBJ whole genome shotgun (WGS) entry which is preliminary data.</text>
</comment>
<evidence type="ECO:0000256" key="2">
    <source>
        <dbReference type="ARBA" id="ARBA00022741"/>
    </source>
</evidence>
<name>A0A196SE47_BLAHN</name>
<feature type="compositionally biased region" description="Pro residues" evidence="6">
    <location>
        <begin position="587"/>
        <end position="640"/>
    </location>
</feature>
<dbReference type="Gene3D" id="2.60.34.10">
    <property type="entry name" value="Substrate Binding Domain Of DNAk, Chain A, domain 1"/>
    <property type="match status" value="1"/>
</dbReference>
<organism evidence="7 8">
    <name type="scientific">Blastocystis sp. subtype 1 (strain ATCC 50177 / NandII)</name>
    <dbReference type="NCBI Taxonomy" id="478820"/>
    <lineage>
        <taxon>Eukaryota</taxon>
        <taxon>Sar</taxon>
        <taxon>Stramenopiles</taxon>
        <taxon>Bigyra</taxon>
        <taxon>Opalozoa</taxon>
        <taxon>Opalinata</taxon>
        <taxon>Blastocystidae</taxon>
        <taxon>Blastocystis</taxon>
    </lineage>
</organism>
<evidence type="ECO:0000313" key="7">
    <source>
        <dbReference type="EMBL" id="OAO14412.1"/>
    </source>
</evidence>
<evidence type="ECO:0000256" key="1">
    <source>
        <dbReference type="ARBA" id="ARBA00007381"/>
    </source>
</evidence>